<dbReference type="AlphaFoldDB" id="A0A150IV80"/>
<organism evidence="3 4">
    <name type="scientific">Candidatus Methanofastidiosum methylothiophilum</name>
    <dbReference type="NCBI Taxonomy" id="1705564"/>
    <lineage>
        <taxon>Archaea</taxon>
        <taxon>Methanobacteriati</taxon>
        <taxon>Methanobacteriota</taxon>
        <taxon>Stenosarchaea group</taxon>
        <taxon>Candidatus Methanofastidiosia</taxon>
        <taxon>Candidatus Methanofastidiosales</taxon>
        <taxon>Candidatus Methanofastidiosaceae</taxon>
        <taxon>Candidatus Methanofastidiosum</taxon>
    </lineage>
</organism>
<comment type="similarity">
    <text evidence="1">Belongs to the SIS family. PHI subfamily.</text>
</comment>
<evidence type="ECO:0000259" key="2">
    <source>
        <dbReference type="PROSITE" id="PS51464"/>
    </source>
</evidence>
<dbReference type="InterPro" id="IPR001347">
    <property type="entry name" value="SIS_dom"/>
</dbReference>
<dbReference type="InterPro" id="IPR046348">
    <property type="entry name" value="SIS_dom_sf"/>
</dbReference>
<dbReference type="InterPro" id="IPR017552">
    <property type="entry name" value="PHI/rmpB"/>
</dbReference>
<dbReference type="PANTHER" id="PTHR43443">
    <property type="entry name" value="3-HEXULOSE-6-PHOSPHATE ISOMERASE"/>
    <property type="match status" value="1"/>
</dbReference>
<reference evidence="3 4" key="1">
    <citation type="journal article" date="2016" name="ISME J.">
        <title>Chasing the elusive Euryarchaeota class WSA2: genomes reveal a uniquely fastidious methyl-reducing methanogen.</title>
        <authorList>
            <person name="Nobu M.K."/>
            <person name="Narihiro T."/>
            <person name="Kuroda K."/>
            <person name="Mei R."/>
            <person name="Liu W.T."/>
        </authorList>
    </citation>
    <scope>NUCLEOTIDE SEQUENCE [LARGE SCALE GENOMIC DNA]</scope>
    <source>
        <strain evidence="3">U1lsi0528_Bin055</strain>
    </source>
</reference>
<proteinExistence type="inferred from homology"/>
<comment type="caution">
    <text evidence="3">The sequence shown here is derived from an EMBL/GenBank/DDBJ whole genome shotgun (WGS) entry which is preliminary data.</text>
</comment>
<dbReference type="STRING" id="1705564.APG08_01043"/>
<dbReference type="PROSITE" id="PS51464">
    <property type="entry name" value="SIS"/>
    <property type="match status" value="1"/>
</dbReference>
<dbReference type="Gene3D" id="3.40.50.10490">
    <property type="entry name" value="Glucose-6-phosphate isomerase like protein, domain 1"/>
    <property type="match status" value="1"/>
</dbReference>
<dbReference type="Proteomes" id="UP000075398">
    <property type="component" value="Unassembled WGS sequence"/>
</dbReference>
<sequence length="193" mass="21243">MNVKSSVRNIISEISSVMEEIDENTVEEVISEILKANKIFIVGAGRSGLVGKAFAMRLMQIGFKVYVVGETITPSMEEGDLLIAISNSGETKSVCLASQIAMTIKGNLIGITSNKNSRLAKKSTKSIIIDAKHRTDPTRFVQKGFHNEVPSFAPLGTLFEVSTFLFFEGLIGSLMERTNRKEEDLKKMHSVLE</sequence>
<gene>
    <name evidence="3" type="primary">phi</name>
    <name evidence="3" type="ORF">AMQ22_01817</name>
</gene>
<evidence type="ECO:0000313" key="3">
    <source>
        <dbReference type="EMBL" id="KYC48860.1"/>
    </source>
</evidence>
<evidence type="ECO:0000313" key="4">
    <source>
        <dbReference type="Proteomes" id="UP000075398"/>
    </source>
</evidence>
<dbReference type="NCBIfam" id="TIGR03127">
    <property type="entry name" value="RuMP_HxlB"/>
    <property type="match status" value="1"/>
</dbReference>
<dbReference type="GO" id="GO:1901135">
    <property type="term" value="P:carbohydrate derivative metabolic process"/>
    <property type="evidence" value="ECO:0007669"/>
    <property type="project" value="InterPro"/>
</dbReference>
<dbReference type="CDD" id="cd05005">
    <property type="entry name" value="SIS_PHI"/>
    <property type="match status" value="1"/>
</dbReference>
<dbReference type="GO" id="GO:0097367">
    <property type="term" value="F:carbohydrate derivative binding"/>
    <property type="evidence" value="ECO:0007669"/>
    <property type="project" value="InterPro"/>
</dbReference>
<name>A0A150IV80_9EURY</name>
<dbReference type="PANTHER" id="PTHR43443:SF1">
    <property type="entry name" value="3-HEXULOSE-6-PHOSPHATE ISOMERASE"/>
    <property type="match status" value="1"/>
</dbReference>
<dbReference type="GO" id="GO:0043800">
    <property type="term" value="F:6-phospho-3-hexuloisomerase activity"/>
    <property type="evidence" value="ECO:0007669"/>
    <property type="project" value="UniProtKB-EC"/>
</dbReference>
<dbReference type="Pfam" id="PF01380">
    <property type="entry name" value="SIS"/>
    <property type="match status" value="1"/>
</dbReference>
<protein>
    <submittedName>
        <fullName evidence="3">3-hexulose-6-phosphate isomerase</fullName>
        <ecNumber evidence="3">5.3.1.27</ecNumber>
    </submittedName>
</protein>
<evidence type="ECO:0000256" key="1">
    <source>
        <dbReference type="ARBA" id="ARBA00009235"/>
    </source>
</evidence>
<dbReference type="EMBL" id="LNGC01000121">
    <property type="protein sequence ID" value="KYC48860.1"/>
    <property type="molecule type" value="Genomic_DNA"/>
</dbReference>
<keyword evidence="3" id="KW-0413">Isomerase</keyword>
<accession>A0A150IV80</accession>
<dbReference type="SUPFAM" id="SSF53697">
    <property type="entry name" value="SIS domain"/>
    <property type="match status" value="1"/>
</dbReference>
<dbReference type="EC" id="5.3.1.27" evidence="3"/>
<feature type="domain" description="SIS" evidence="2">
    <location>
        <begin position="29"/>
        <end position="180"/>
    </location>
</feature>